<gene>
    <name evidence="2" type="ORF">O0955_03865</name>
</gene>
<feature type="signal peptide" evidence="1">
    <location>
        <begin position="1"/>
        <end position="20"/>
    </location>
</feature>
<proteinExistence type="predicted"/>
<dbReference type="Proteomes" id="UP001144347">
    <property type="component" value="Unassembled WGS sequence"/>
</dbReference>
<organism evidence="2 3">
    <name type="scientific">Pedobacter punctiformis</name>
    <dbReference type="NCBI Taxonomy" id="3004097"/>
    <lineage>
        <taxon>Bacteria</taxon>
        <taxon>Pseudomonadati</taxon>
        <taxon>Bacteroidota</taxon>
        <taxon>Sphingobacteriia</taxon>
        <taxon>Sphingobacteriales</taxon>
        <taxon>Sphingobacteriaceae</taxon>
        <taxon>Pedobacter</taxon>
    </lineage>
</organism>
<evidence type="ECO:0000256" key="1">
    <source>
        <dbReference type="SAM" id="SignalP"/>
    </source>
</evidence>
<feature type="chain" id="PRO_5045092852" evidence="1">
    <location>
        <begin position="21"/>
        <end position="171"/>
    </location>
</feature>
<evidence type="ECO:0000313" key="3">
    <source>
        <dbReference type="Proteomes" id="UP001144347"/>
    </source>
</evidence>
<protein>
    <submittedName>
        <fullName evidence="2">Phosphoglycerate mutase family protein</fullName>
    </submittedName>
</protein>
<keyword evidence="3" id="KW-1185">Reference proteome</keyword>
<dbReference type="SUPFAM" id="SSF53254">
    <property type="entry name" value="Phosphoglycerate mutase-like"/>
    <property type="match status" value="1"/>
</dbReference>
<dbReference type="CDD" id="cd07067">
    <property type="entry name" value="HP_PGM_like"/>
    <property type="match status" value="1"/>
</dbReference>
<comment type="caution">
    <text evidence="2">The sequence shown here is derived from an EMBL/GenBank/DDBJ whole genome shotgun (WGS) entry which is preliminary data.</text>
</comment>
<reference evidence="2" key="1">
    <citation type="submission" date="2022-12" db="EMBL/GenBank/DDBJ databases">
        <title>Genome sequence of HCMS5-2.</title>
        <authorList>
            <person name="Woo H."/>
        </authorList>
    </citation>
    <scope>NUCLEOTIDE SEQUENCE</scope>
    <source>
        <strain evidence="2">HCMS5-2</strain>
    </source>
</reference>
<keyword evidence="1" id="KW-0732">Signal</keyword>
<accession>A0ABT4L5D4</accession>
<sequence>MKKLLLFLSITLLFTRFTIAQTTEVWIVRHAEKDKTNPSDKNPGLSEEGKIRAGDLNTFLKKEKLDAAFSTPFNRTHQTLDSLIAKNKITVTDYNVTEPKDLVENIKKNFAGKTVIVAGHSNTVLELIEAFGGKRPKEELTDDDYDYIFHLTLKGDKARVKMDQYGRPHHL</sequence>
<dbReference type="InterPro" id="IPR013078">
    <property type="entry name" value="His_Pase_superF_clade-1"/>
</dbReference>
<name>A0ABT4L5D4_9SPHI</name>
<dbReference type="InterPro" id="IPR029033">
    <property type="entry name" value="His_PPase_superfam"/>
</dbReference>
<dbReference type="EMBL" id="JAPWGM010000001">
    <property type="protein sequence ID" value="MCZ4243130.1"/>
    <property type="molecule type" value="Genomic_DNA"/>
</dbReference>
<dbReference type="Gene3D" id="3.40.50.1240">
    <property type="entry name" value="Phosphoglycerate mutase-like"/>
    <property type="match status" value="1"/>
</dbReference>
<evidence type="ECO:0000313" key="2">
    <source>
        <dbReference type="EMBL" id="MCZ4243130.1"/>
    </source>
</evidence>
<dbReference type="Pfam" id="PF00300">
    <property type="entry name" value="His_Phos_1"/>
    <property type="match status" value="1"/>
</dbReference>
<dbReference type="RefSeq" id="WP_269426202.1">
    <property type="nucleotide sequence ID" value="NZ_JAPWGM010000001.1"/>
</dbReference>